<dbReference type="InterPro" id="IPR054306">
    <property type="entry name" value="TtuA-like_LIM_N"/>
</dbReference>
<dbReference type="KEGG" id="harc:HARCEL1_04020"/>
<feature type="binding site" evidence="2">
    <location>
        <position position="22"/>
    </location>
    <ligand>
        <name>Zn(2+)</name>
        <dbReference type="ChEBI" id="CHEBI:29105"/>
        <label>1</label>
    </ligand>
</feature>
<dbReference type="EMBL" id="CP028858">
    <property type="protein sequence ID" value="AWB26935.1"/>
    <property type="molecule type" value="Genomic_DNA"/>
</dbReference>
<dbReference type="Proteomes" id="UP000244727">
    <property type="component" value="Chromosome"/>
</dbReference>
<feature type="binding site" evidence="2">
    <location>
        <position position="3"/>
    </location>
    <ligand>
        <name>Zn(2+)</name>
        <dbReference type="ChEBI" id="CHEBI:29105"/>
        <label>1</label>
    </ligand>
</feature>
<dbReference type="GO" id="GO:0005524">
    <property type="term" value="F:ATP binding"/>
    <property type="evidence" value="ECO:0007669"/>
    <property type="project" value="UniProtKB-KW"/>
</dbReference>
<keyword evidence="1" id="KW-0808">Transferase</keyword>
<dbReference type="GO" id="GO:0002144">
    <property type="term" value="C:cytosolic tRNA wobble base thiouridylase complex"/>
    <property type="evidence" value="ECO:0007669"/>
    <property type="project" value="TreeGrafter"/>
</dbReference>
<accession>A0A2R4WZJ1</accession>
<dbReference type="GO" id="GO:0000049">
    <property type="term" value="F:tRNA binding"/>
    <property type="evidence" value="ECO:0007669"/>
    <property type="project" value="InterPro"/>
</dbReference>
<dbReference type="InterPro" id="IPR014729">
    <property type="entry name" value="Rossmann-like_a/b/a_fold"/>
</dbReference>
<evidence type="ECO:0000313" key="7">
    <source>
        <dbReference type="Proteomes" id="UP000244727"/>
    </source>
</evidence>
<dbReference type="NCBIfam" id="TIGR00269">
    <property type="entry name" value="TIGR00269 family protein"/>
    <property type="match status" value="1"/>
</dbReference>
<feature type="binding site" evidence="2">
    <location>
        <position position="305"/>
    </location>
    <ligand>
        <name>Zn(2+)</name>
        <dbReference type="ChEBI" id="CHEBI:29105"/>
        <label>2</label>
    </ligand>
</feature>
<dbReference type="GO" id="GO:0016740">
    <property type="term" value="F:transferase activity"/>
    <property type="evidence" value="ECO:0007669"/>
    <property type="project" value="UniProtKB-KW"/>
</dbReference>
<name>A0A2R4WZJ1_9EURY</name>
<proteinExistence type="predicted"/>
<feature type="binding site" evidence="2">
    <location>
        <position position="6"/>
    </location>
    <ligand>
        <name>Zn(2+)</name>
        <dbReference type="ChEBI" id="CHEBI:29105"/>
        <label>1</label>
    </ligand>
</feature>
<feature type="binding site" evidence="2">
    <location>
        <position position="25"/>
    </location>
    <ligand>
        <name>Zn(2+)</name>
        <dbReference type="ChEBI" id="CHEBI:29105"/>
        <label>1</label>
    </ligand>
</feature>
<feature type="domain" description="tRNA(Ile)-lysidine/2-thiocytidine synthase N-terminal" evidence="4">
    <location>
        <begin position="55"/>
        <end position="189"/>
    </location>
</feature>
<keyword evidence="3" id="KW-0547">Nucleotide-binding</keyword>
<keyword evidence="3" id="KW-0067">ATP-binding</keyword>
<dbReference type="SUPFAM" id="SSF52402">
    <property type="entry name" value="Adenine nucleotide alpha hydrolases-like"/>
    <property type="match status" value="1"/>
</dbReference>
<feature type="domain" description="2-thiouridine synthetase TtuA-like N-terminal LIM" evidence="5">
    <location>
        <begin position="3"/>
        <end position="26"/>
    </location>
</feature>
<dbReference type="GeneID" id="36511645"/>
<dbReference type="AlphaFoldDB" id="A0A2R4WZJ1"/>
<dbReference type="PANTHER" id="PTHR11807">
    <property type="entry name" value="ATPASES OF THE PP SUPERFAMILY-RELATED"/>
    <property type="match status" value="1"/>
</dbReference>
<feature type="binding site" evidence="3">
    <location>
        <begin position="58"/>
        <end position="60"/>
    </location>
    <ligand>
        <name>ATP</name>
        <dbReference type="ChEBI" id="CHEBI:30616"/>
    </ligand>
</feature>
<keyword evidence="2" id="KW-0479">Metal-binding</keyword>
<feature type="binding site" evidence="2">
    <location>
        <position position="308"/>
    </location>
    <ligand>
        <name>Zn(2+)</name>
        <dbReference type="ChEBI" id="CHEBI:29105"/>
        <label>2</label>
    </ligand>
</feature>
<feature type="binding site" evidence="3">
    <location>
        <position position="168"/>
    </location>
    <ligand>
        <name>ATP</name>
        <dbReference type="ChEBI" id="CHEBI:30616"/>
    </ligand>
</feature>
<evidence type="ECO:0000256" key="1">
    <source>
        <dbReference type="ARBA" id="ARBA00022679"/>
    </source>
</evidence>
<feature type="binding site" evidence="3">
    <location>
        <position position="64"/>
    </location>
    <ligand>
        <name>ATP</name>
        <dbReference type="ChEBI" id="CHEBI:30616"/>
    </ligand>
</feature>
<evidence type="ECO:0000256" key="2">
    <source>
        <dbReference type="PIRSR" id="PIRSR004976-50"/>
    </source>
</evidence>
<evidence type="ECO:0000256" key="3">
    <source>
        <dbReference type="PIRSR" id="PIRSR004976-51"/>
    </source>
</evidence>
<dbReference type="GO" id="GO:0002143">
    <property type="term" value="P:tRNA wobble position uridine thiolation"/>
    <property type="evidence" value="ECO:0007669"/>
    <property type="project" value="TreeGrafter"/>
</dbReference>
<dbReference type="PIRSF" id="PIRSF004976">
    <property type="entry name" value="ATPase_YdaO"/>
    <property type="match status" value="1"/>
</dbReference>
<organism evidence="6 7">
    <name type="scientific">Halococcoides cellulosivorans</name>
    <dbReference type="NCBI Taxonomy" id="1679096"/>
    <lineage>
        <taxon>Archaea</taxon>
        <taxon>Methanobacteriati</taxon>
        <taxon>Methanobacteriota</taxon>
        <taxon>Stenosarchaea group</taxon>
        <taxon>Halobacteria</taxon>
        <taxon>Halobacteriales</taxon>
        <taxon>Haloarculaceae</taxon>
        <taxon>Halococcoides</taxon>
    </lineage>
</organism>
<dbReference type="Pfam" id="PF01171">
    <property type="entry name" value="ATP_bind_3"/>
    <property type="match status" value="1"/>
</dbReference>
<feature type="binding site" evidence="3">
    <location>
        <position position="89"/>
    </location>
    <ligand>
        <name>ATP</name>
        <dbReference type="ChEBI" id="CHEBI:30616"/>
    </ligand>
</feature>
<gene>
    <name evidence="6" type="ORF">HARCEL1_04020</name>
</gene>
<sequence>MDCDRCSSAAVAYQAYSGQHLCDEHLSRSVRDRVRSRIREDDLLGEAEADDPQTWLIGLSGGKDSAVLGAILAETLGADRRVELRGIAVHEGIDGYRDESLEAARALAEQADIPLTERSFAETFDVRMDDVVEDDPKQMAACAYCGVFRRAILADVAESADADLLLTGHNLDDECETALMNLFEGDVDQMARHFDASLGPLDERADPGPHVPRAKPLRDVPEKEVALYARLDGLPAHITECPHAAESFRGEIQELMLDVEDRHPGTRHSVMAGYERLARLAAIDREAATTGRCEDCGRPSGNDRCRACELQAALSA</sequence>
<dbReference type="InterPro" id="IPR011063">
    <property type="entry name" value="TilS/TtcA_N"/>
</dbReference>
<reference evidence="6 7" key="1">
    <citation type="submission" date="2018-04" db="EMBL/GenBank/DDBJ databases">
        <title>Halococcoides cellulosivorans gen. nov., sp. nov., an extremely halophilic cellulose-utilizing haloarchaeon from hypersaline lakes.</title>
        <authorList>
            <person name="Sorokin D.Y."/>
            <person name="Toshchakov S.V."/>
            <person name="Samarov N.I."/>
            <person name="Korzhenkov A."/>
            <person name="Kublanov I.V."/>
        </authorList>
    </citation>
    <scope>NUCLEOTIDE SEQUENCE [LARGE SCALE GENOMIC DNA]</scope>
    <source>
        <strain evidence="6 7">HArcel1</strain>
    </source>
</reference>
<feature type="binding site" evidence="2">
    <location>
        <position position="296"/>
    </location>
    <ligand>
        <name>Zn(2+)</name>
        <dbReference type="ChEBI" id="CHEBI:29105"/>
        <label>2</label>
    </ligand>
</feature>
<evidence type="ECO:0000313" key="6">
    <source>
        <dbReference type="EMBL" id="AWB26935.1"/>
    </source>
</evidence>
<dbReference type="PANTHER" id="PTHR11807:SF12">
    <property type="entry name" value="CYTOPLASMIC TRNA 2-THIOLATION PROTEIN 1"/>
    <property type="match status" value="1"/>
</dbReference>
<dbReference type="Pfam" id="PF22082">
    <property type="entry name" value="TtuA_LIM_N"/>
    <property type="match status" value="1"/>
</dbReference>
<dbReference type="InterPro" id="IPR035107">
    <property type="entry name" value="tRNA_thiolation_TtcA_Ctu1"/>
</dbReference>
<dbReference type="RefSeq" id="WP_108381304.1">
    <property type="nucleotide sequence ID" value="NZ_CP028858.1"/>
</dbReference>
<feature type="binding site" evidence="2">
    <location>
        <position position="293"/>
    </location>
    <ligand>
        <name>Zn(2+)</name>
        <dbReference type="ChEBI" id="CHEBI:29105"/>
        <label>2</label>
    </ligand>
</feature>
<dbReference type="Gene3D" id="3.40.50.620">
    <property type="entry name" value="HUPs"/>
    <property type="match status" value="1"/>
</dbReference>
<feature type="binding site" evidence="3">
    <location>
        <position position="173"/>
    </location>
    <ligand>
        <name>ATP</name>
        <dbReference type="ChEBI" id="CHEBI:30616"/>
    </ligand>
</feature>
<dbReference type="GO" id="GO:0046872">
    <property type="term" value="F:metal ion binding"/>
    <property type="evidence" value="ECO:0007669"/>
    <property type="project" value="UniProtKB-KW"/>
</dbReference>
<evidence type="ECO:0000259" key="5">
    <source>
        <dbReference type="Pfam" id="PF22082"/>
    </source>
</evidence>
<protein>
    <submittedName>
        <fullName evidence="6">TIGR00269 family protein</fullName>
    </submittedName>
</protein>
<evidence type="ECO:0000259" key="4">
    <source>
        <dbReference type="Pfam" id="PF01171"/>
    </source>
</evidence>
<keyword evidence="7" id="KW-1185">Reference proteome</keyword>
<dbReference type="InterPro" id="IPR000541">
    <property type="entry name" value="Ncs6/Tuc1/Ctu1"/>
</dbReference>
<keyword evidence="2" id="KW-0862">Zinc</keyword>